<comment type="similarity">
    <text evidence="2">Belongs to the AB hydrolase superfamily. FUS2 hydrolase family.</text>
</comment>
<evidence type="ECO:0000259" key="3">
    <source>
        <dbReference type="Pfam" id="PF12697"/>
    </source>
</evidence>
<dbReference type="AlphaFoldDB" id="S3CX74"/>
<dbReference type="eggNOG" id="ENOG502SIEE">
    <property type="taxonomic scope" value="Eukaryota"/>
</dbReference>
<evidence type="ECO:0000313" key="4">
    <source>
        <dbReference type="EMBL" id="EPE30947.1"/>
    </source>
</evidence>
<name>S3CX74_GLAL2</name>
<dbReference type="PANTHER" id="PTHR22946">
    <property type="entry name" value="DIENELACTONE HYDROLASE DOMAIN-CONTAINING PROTEIN-RELATED"/>
    <property type="match status" value="1"/>
</dbReference>
<accession>S3CX74</accession>
<organism evidence="4 5">
    <name type="scientific">Glarea lozoyensis (strain ATCC 20868 / MF5171)</name>
    <dbReference type="NCBI Taxonomy" id="1116229"/>
    <lineage>
        <taxon>Eukaryota</taxon>
        <taxon>Fungi</taxon>
        <taxon>Dikarya</taxon>
        <taxon>Ascomycota</taxon>
        <taxon>Pezizomycotina</taxon>
        <taxon>Leotiomycetes</taxon>
        <taxon>Helotiales</taxon>
        <taxon>Helotiaceae</taxon>
        <taxon>Glarea</taxon>
    </lineage>
</organism>
<dbReference type="GeneID" id="19462969"/>
<reference evidence="4 5" key="1">
    <citation type="journal article" date="2013" name="BMC Genomics">
        <title>Genomics-driven discovery of the pneumocandin biosynthetic gene cluster in the fungus Glarea lozoyensis.</title>
        <authorList>
            <person name="Chen L."/>
            <person name="Yue Q."/>
            <person name="Zhang X."/>
            <person name="Xiang M."/>
            <person name="Wang C."/>
            <person name="Li S."/>
            <person name="Che Y."/>
            <person name="Ortiz-Lopez F.J."/>
            <person name="Bills G.F."/>
            <person name="Liu X."/>
            <person name="An Z."/>
        </authorList>
    </citation>
    <scope>NUCLEOTIDE SEQUENCE [LARGE SCALE GENOMIC DNA]</scope>
    <source>
        <strain evidence="5">ATCC 20868 / MF5171</strain>
    </source>
</reference>
<keyword evidence="1 4" id="KW-0378">Hydrolase</keyword>
<dbReference type="KEGG" id="glz:GLAREA_03914"/>
<gene>
    <name evidence="4" type="ORF">GLAREA_03914</name>
</gene>
<dbReference type="PANTHER" id="PTHR22946:SF13">
    <property type="entry name" value="ALPHA_BETA HYDROLASE PSOB"/>
    <property type="match status" value="1"/>
</dbReference>
<keyword evidence="5" id="KW-1185">Reference proteome</keyword>
<dbReference type="SUPFAM" id="SSF53474">
    <property type="entry name" value="alpha/beta-Hydrolases"/>
    <property type="match status" value="1"/>
</dbReference>
<protein>
    <submittedName>
        <fullName evidence="4">Alpha/beta-Hydrolase</fullName>
    </submittedName>
</protein>
<evidence type="ECO:0000256" key="1">
    <source>
        <dbReference type="ARBA" id="ARBA00022801"/>
    </source>
</evidence>
<dbReference type="Pfam" id="PF12697">
    <property type="entry name" value="Abhydrolase_6"/>
    <property type="match status" value="1"/>
</dbReference>
<dbReference type="OMA" id="RWEFGHS"/>
<dbReference type="RefSeq" id="XP_008082358.1">
    <property type="nucleotide sequence ID" value="XM_008084167.1"/>
</dbReference>
<dbReference type="Gene3D" id="1.20.1440.110">
    <property type="entry name" value="acylaminoacyl peptidase"/>
    <property type="match status" value="1"/>
</dbReference>
<dbReference type="GO" id="GO:0016787">
    <property type="term" value="F:hydrolase activity"/>
    <property type="evidence" value="ECO:0007669"/>
    <property type="project" value="UniProtKB-KW"/>
</dbReference>
<proteinExistence type="inferred from homology"/>
<feature type="domain" description="AB hydrolase-1" evidence="3">
    <location>
        <begin position="174"/>
        <end position="310"/>
    </location>
</feature>
<dbReference type="InterPro" id="IPR050261">
    <property type="entry name" value="FrsA_esterase"/>
</dbReference>
<dbReference type="InterPro" id="IPR029058">
    <property type="entry name" value="AB_hydrolase_fold"/>
</dbReference>
<evidence type="ECO:0000313" key="5">
    <source>
        <dbReference type="Proteomes" id="UP000016922"/>
    </source>
</evidence>
<dbReference type="OrthoDB" id="249703at2759"/>
<evidence type="ECO:0000256" key="2">
    <source>
        <dbReference type="ARBA" id="ARBA00038115"/>
    </source>
</evidence>
<dbReference type="EMBL" id="KE145363">
    <property type="protein sequence ID" value="EPE30947.1"/>
    <property type="molecule type" value="Genomic_DNA"/>
</dbReference>
<dbReference type="Gene3D" id="3.40.50.1820">
    <property type="entry name" value="alpha/beta hydrolase"/>
    <property type="match status" value="1"/>
</dbReference>
<dbReference type="HOGENOM" id="CLU_034451_0_0_1"/>
<dbReference type="InterPro" id="IPR000073">
    <property type="entry name" value="AB_hydrolase_1"/>
</dbReference>
<dbReference type="Proteomes" id="UP000016922">
    <property type="component" value="Unassembled WGS sequence"/>
</dbReference>
<sequence length="432" mass="49244">MGRYFKSEFFNFEFMRVLNGVPFQHADIGECMEAAAQIIDGNAESWFQAWQMAAEKTEMLAQQAHEAGDRDGERWSLLKTAHYLRSSENILHLNMNDPRILSVSEKSIDFFQRGMCLLDSKVYRLEIPFEDYLLPAYLYMPTSGSQMKGEKIPLIVQTAGFDSCQEELYFFVASGARQRGYATLTFDGPGQGIVMRKLKKKLRPDWEVVISKVLDFVDDFSSGHPELNLDLDRLTLTGNSLGGYFVLRGAVDSRVKACVSTDGFYDLWLLTDSRLPRWFTNGWRSGWITDDVFNSIFNFAARFDIQVAWEFRHGMFAFGVDSPANVLREFMRYTLQEGGKEYLSDVRCPVMVTGAADTLYFKPEISTTLIWNALEHLDDGKRAIWIAKGVGQGGLQAKIGAMSVAHQKMFSWMDDQLGIQRPVEEKLRLETL</sequence>